<evidence type="ECO:0000313" key="1">
    <source>
        <dbReference type="EMBL" id="WEK13761.1"/>
    </source>
</evidence>
<accession>A0AAJ6B5F2</accession>
<sequence>MATLDSAWHLRLVEESDIRAVFDLLPRRYRVLLDLLDPRSESGPETLVRLLLRALGCNVELQVLIEGVGRVDLLVDGWLIVECDSAQYHGGWAAHANDRRRDLAAAVRGYATIRVLAEDVFLRPEWLGEQFRRVLRHSVGFHNSGSATEDARATAPASEFFAG</sequence>
<dbReference type="Gene3D" id="3.40.960.10">
    <property type="entry name" value="VSR Endonuclease"/>
    <property type="match status" value="1"/>
</dbReference>
<dbReference type="AlphaFoldDB" id="A0AAJ6B5F2"/>
<reference evidence="1" key="1">
    <citation type="submission" date="2023-03" db="EMBL/GenBank/DDBJ databases">
        <title>Andean soil-derived lignocellulolytic bacterial consortium as a source of novel taxa and putative plastic-active enzymes.</title>
        <authorList>
            <person name="Diaz-Garcia L."/>
            <person name="Chuvochina M."/>
            <person name="Feuerriegel G."/>
            <person name="Bunk B."/>
            <person name="Sproer C."/>
            <person name="Streit W.R."/>
            <person name="Rodriguez L.M."/>
            <person name="Overmann J."/>
            <person name="Jimenez D.J."/>
        </authorList>
    </citation>
    <scope>NUCLEOTIDE SEQUENCE</scope>
    <source>
        <strain evidence="1">MAG 4610</strain>
    </source>
</reference>
<name>A0AAJ6B5F2_9MICO</name>
<evidence type="ECO:0008006" key="3">
    <source>
        <dbReference type="Google" id="ProtNLM"/>
    </source>
</evidence>
<dbReference type="SUPFAM" id="SSF52980">
    <property type="entry name" value="Restriction endonuclease-like"/>
    <property type="match status" value="1"/>
</dbReference>
<dbReference type="Proteomes" id="UP001213972">
    <property type="component" value="Chromosome"/>
</dbReference>
<dbReference type="InterPro" id="IPR011335">
    <property type="entry name" value="Restrct_endonuc-II-like"/>
</dbReference>
<evidence type="ECO:0000313" key="2">
    <source>
        <dbReference type="Proteomes" id="UP001213972"/>
    </source>
</evidence>
<gene>
    <name evidence="1" type="ORF">P0Y48_00690</name>
</gene>
<organism evidence="1 2">
    <name type="scientific">Candidatus Microbacterium phytovorans</name>
    <dbReference type="NCBI Taxonomy" id="3121374"/>
    <lineage>
        <taxon>Bacteria</taxon>
        <taxon>Bacillati</taxon>
        <taxon>Actinomycetota</taxon>
        <taxon>Actinomycetes</taxon>
        <taxon>Micrococcales</taxon>
        <taxon>Microbacteriaceae</taxon>
        <taxon>Microbacterium</taxon>
    </lineage>
</organism>
<dbReference type="EMBL" id="CP119321">
    <property type="protein sequence ID" value="WEK13761.1"/>
    <property type="molecule type" value="Genomic_DNA"/>
</dbReference>
<proteinExistence type="predicted"/>
<protein>
    <recommendedName>
        <fullName evidence="3">DUF559 domain-containing protein</fullName>
    </recommendedName>
</protein>